<proteinExistence type="predicted"/>
<feature type="compositionally biased region" description="Low complexity" evidence="1">
    <location>
        <begin position="24"/>
        <end position="35"/>
    </location>
</feature>
<dbReference type="Proteomes" id="UP000276133">
    <property type="component" value="Unassembled WGS sequence"/>
</dbReference>
<dbReference type="AlphaFoldDB" id="A0A3M7PX59"/>
<feature type="region of interest" description="Disordered" evidence="1">
    <location>
        <begin position="1"/>
        <end position="35"/>
    </location>
</feature>
<protein>
    <submittedName>
        <fullName evidence="2">Uncharacterized protein</fullName>
    </submittedName>
</protein>
<accession>A0A3M7PX59</accession>
<gene>
    <name evidence="2" type="ORF">BpHYR1_033350</name>
</gene>
<dbReference type="EMBL" id="REGN01008533">
    <property type="protein sequence ID" value="RNA03331.1"/>
    <property type="molecule type" value="Genomic_DNA"/>
</dbReference>
<sequence length="60" mass="6730">MNLRKNQDSGSNPARKIQKKTSSRTKNAAASAASTNAFKDKLEKFRYQQLATNDTTMVEH</sequence>
<evidence type="ECO:0000313" key="3">
    <source>
        <dbReference type="Proteomes" id="UP000276133"/>
    </source>
</evidence>
<organism evidence="2 3">
    <name type="scientific">Brachionus plicatilis</name>
    <name type="common">Marine rotifer</name>
    <name type="synonym">Brachionus muelleri</name>
    <dbReference type="NCBI Taxonomy" id="10195"/>
    <lineage>
        <taxon>Eukaryota</taxon>
        <taxon>Metazoa</taxon>
        <taxon>Spiralia</taxon>
        <taxon>Gnathifera</taxon>
        <taxon>Rotifera</taxon>
        <taxon>Eurotatoria</taxon>
        <taxon>Monogononta</taxon>
        <taxon>Pseudotrocha</taxon>
        <taxon>Ploima</taxon>
        <taxon>Brachionidae</taxon>
        <taxon>Brachionus</taxon>
    </lineage>
</organism>
<evidence type="ECO:0000313" key="2">
    <source>
        <dbReference type="EMBL" id="RNA03331.1"/>
    </source>
</evidence>
<name>A0A3M7PX59_BRAPC</name>
<reference evidence="2 3" key="1">
    <citation type="journal article" date="2018" name="Sci. Rep.">
        <title>Genomic signatures of local adaptation to the degree of environmental predictability in rotifers.</title>
        <authorList>
            <person name="Franch-Gras L."/>
            <person name="Hahn C."/>
            <person name="Garcia-Roger E.M."/>
            <person name="Carmona M.J."/>
            <person name="Serra M."/>
            <person name="Gomez A."/>
        </authorList>
    </citation>
    <scope>NUCLEOTIDE SEQUENCE [LARGE SCALE GENOMIC DNA]</scope>
    <source>
        <strain evidence="2">HYR1</strain>
    </source>
</reference>
<comment type="caution">
    <text evidence="2">The sequence shown here is derived from an EMBL/GenBank/DDBJ whole genome shotgun (WGS) entry which is preliminary data.</text>
</comment>
<evidence type="ECO:0000256" key="1">
    <source>
        <dbReference type="SAM" id="MobiDB-lite"/>
    </source>
</evidence>
<keyword evidence="3" id="KW-1185">Reference proteome</keyword>